<protein>
    <submittedName>
        <fullName evidence="2">Uncharacterized protein</fullName>
    </submittedName>
</protein>
<sequence length="840" mass="96197">TGRPCDVNGVFLPPGAPPPPPENLAPDDWTPFRNRTEFETAEFLYKHNQMPAGQIDRLLDLWASTLAKHNDNPPFADHRDLYHVIDSSPFGDVPWQRFTVAYDGERLADEDKPWMDSEYEVWFRDPREVACNMLANSTYANEIDYCPYREYSTEGNKRQWKDFMSGDWVWNQADEIAKDPSTLGSTFVPVILGSDKTTVSVGTGNNEYYPLYASIGNIHNNVRRAHRDGVAVIGFLAMPKTTQEHAEEPSFRRFRRQLFHSSLSKILDPLKLGMTTPEVTCFGDGHYQCVIYGLGPYIADYEEQVLLACIVRNWCPKCVANHEDLDEDVLPRSREYTEALVEEAPSGDLWEDFGIVAQLVPFTNDFPRADIHQMISPDILHQLIKGAFKDHLVTWVKKYLRQTHNKRKAQKIMDDIDRRITAVASFSGLRRFPQGRGFKQWTGDDSKALMKVYLPAIEGHVPQDVVRAFRALLDFCYLVRRNIITEDSLLQIEDALSRFHHYHEIFRTMSVVLHFSLPRQHSLMHYVRNIRLFAAPNGLCLSITENKHIKAVKEPWRRLSRYNALGQILLTNQRLDKLSALRVDFMRRGMLTGTCLSAVNALDDGPTVLQVFITLAKTRQGKNRAQTIPELADELDIPHLSDLLRRFLFQQTHPDDPRDPSNIPLAECPLYLSKIAVFNSASSRFYAPSDLSGIGGMRTEHIRSCPSWRGGHSRNNCVFVNTDSSLPGMQGLKVARVRAFFSFQYRGEVYPCIVVRWFDKIGDAADEDTGMWMVRPGEGANNTAEYAIIHIDAIYRAAHLIPVYGTEFLPPELKFYHSYDAFRAYYVNKYTDHHAFEIAF</sequence>
<dbReference type="Pfam" id="PF18759">
    <property type="entry name" value="Plavaka"/>
    <property type="match status" value="1"/>
</dbReference>
<gene>
    <name evidence="2" type="ORF">F5147DRAFT_809236</name>
</gene>
<dbReference type="OrthoDB" id="3199698at2759"/>
<comment type="caution">
    <text evidence="2">The sequence shown here is derived from an EMBL/GenBank/DDBJ whole genome shotgun (WGS) entry which is preliminary data.</text>
</comment>
<proteinExistence type="predicted"/>
<feature type="compositionally biased region" description="Pro residues" evidence="1">
    <location>
        <begin position="14"/>
        <end position="23"/>
    </location>
</feature>
<feature type="region of interest" description="Disordered" evidence="1">
    <location>
        <begin position="1"/>
        <end position="24"/>
    </location>
</feature>
<feature type="non-terminal residue" evidence="2">
    <location>
        <position position="840"/>
    </location>
</feature>
<dbReference type="GeneID" id="64705672"/>
<dbReference type="EMBL" id="JABBWM010000044">
    <property type="protein sequence ID" value="KAG2103481.1"/>
    <property type="molecule type" value="Genomic_DNA"/>
</dbReference>
<evidence type="ECO:0000313" key="2">
    <source>
        <dbReference type="EMBL" id="KAG2103481.1"/>
    </source>
</evidence>
<evidence type="ECO:0000256" key="1">
    <source>
        <dbReference type="SAM" id="MobiDB-lite"/>
    </source>
</evidence>
<dbReference type="AlphaFoldDB" id="A0A9P7JRY0"/>
<evidence type="ECO:0000313" key="3">
    <source>
        <dbReference type="Proteomes" id="UP000823399"/>
    </source>
</evidence>
<dbReference type="RefSeq" id="XP_041290575.1">
    <property type="nucleotide sequence ID" value="XM_041443413.1"/>
</dbReference>
<keyword evidence="3" id="KW-1185">Reference proteome</keyword>
<name>A0A9P7JRY0_9AGAM</name>
<dbReference type="InterPro" id="IPR041078">
    <property type="entry name" value="Plavaka"/>
</dbReference>
<organism evidence="2 3">
    <name type="scientific">Suillus discolor</name>
    <dbReference type="NCBI Taxonomy" id="1912936"/>
    <lineage>
        <taxon>Eukaryota</taxon>
        <taxon>Fungi</taxon>
        <taxon>Dikarya</taxon>
        <taxon>Basidiomycota</taxon>
        <taxon>Agaricomycotina</taxon>
        <taxon>Agaricomycetes</taxon>
        <taxon>Agaricomycetidae</taxon>
        <taxon>Boletales</taxon>
        <taxon>Suillineae</taxon>
        <taxon>Suillaceae</taxon>
        <taxon>Suillus</taxon>
    </lineage>
</organism>
<reference evidence="2" key="1">
    <citation type="journal article" date="2020" name="New Phytol.">
        <title>Comparative genomics reveals dynamic genome evolution in host specialist ectomycorrhizal fungi.</title>
        <authorList>
            <person name="Lofgren L.A."/>
            <person name="Nguyen N.H."/>
            <person name="Vilgalys R."/>
            <person name="Ruytinx J."/>
            <person name="Liao H.L."/>
            <person name="Branco S."/>
            <person name="Kuo A."/>
            <person name="LaButti K."/>
            <person name="Lipzen A."/>
            <person name="Andreopoulos W."/>
            <person name="Pangilinan J."/>
            <person name="Riley R."/>
            <person name="Hundley H."/>
            <person name="Na H."/>
            <person name="Barry K."/>
            <person name="Grigoriev I.V."/>
            <person name="Stajich J.E."/>
            <person name="Kennedy P.G."/>
        </authorList>
    </citation>
    <scope>NUCLEOTIDE SEQUENCE</scope>
    <source>
        <strain evidence="2">FC423</strain>
    </source>
</reference>
<accession>A0A9P7JRY0</accession>
<dbReference type="Proteomes" id="UP000823399">
    <property type="component" value="Unassembled WGS sequence"/>
</dbReference>